<accession>A0A0C9LZY5</accession>
<evidence type="ECO:0000256" key="1">
    <source>
        <dbReference type="SAM" id="Phobius"/>
    </source>
</evidence>
<organism evidence="3 4">
    <name type="scientific">Sphingomonas paucimobilis NBRC 13935</name>
    <dbReference type="NCBI Taxonomy" id="1219050"/>
    <lineage>
        <taxon>Bacteria</taxon>
        <taxon>Pseudomonadati</taxon>
        <taxon>Pseudomonadota</taxon>
        <taxon>Alphaproteobacteria</taxon>
        <taxon>Sphingomonadales</taxon>
        <taxon>Sphingomonadaceae</taxon>
        <taxon>Sphingomonas</taxon>
    </lineage>
</organism>
<reference evidence="3 4" key="1">
    <citation type="submission" date="2014-08" db="EMBL/GenBank/DDBJ databases">
        <title>Whole genome shotgun sequence of Sphingomonas paucimobilis NBRC 13935.</title>
        <authorList>
            <person name="Hosoyama A."/>
            <person name="Hashimoto M."/>
            <person name="Hosoyama Y."/>
            <person name="Noguchi M."/>
            <person name="Uohara A."/>
            <person name="Ohji S."/>
            <person name="Katano-Makiyama Y."/>
            <person name="Ichikawa N."/>
            <person name="Kimura A."/>
            <person name="Yamazoe A."/>
            <person name="Fujita N."/>
        </authorList>
    </citation>
    <scope>NUCLEOTIDE SEQUENCE [LARGE SCALE GENOMIC DNA]</scope>
    <source>
        <strain evidence="3 4">NBRC 13935</strain>
    </source>
</reference>
<dbReference type="GeneID" id="78526379"/>
<protein>
    <submittedName>
        <fullName evidence="3">DNA, contig: SP610</fullName>
    </submittedName>
</protein>
<dbReference type="GO" id="GO:0006355">
    <property type="term" value="P:regulation of DNA-templated transcription"/>
    <property type="evidence" value="ECO:0007669"/>
    <property type="project" value="InterPro"/>
</dbReference>
<keyword evidence="1" id="KW-1133">Transmembrane helix</keyword>
<comment type="caution">
    <text evidence="3">The sequence shown here is derived from an EMBL/GenBank/DDBJ whole genome shotgun (WGS) entry which is preliminary data.</text>
</comment>
<feature type="transmembrane region" description="Helical" evidence="1">
    <location>
        <begin position="130"/>
        <end position="151"/>
    </location>
</feature>
<dbReference type="RefSeq" id="WP_042468426.1">
    <property type="nucleotide sequence ID" value="NZ_BBJS01000010.1"/>
</dbReference>
<keyword evidence="4" id="KW-1185">Reference proteome</keyword>
<dbReference type="InterPro" id="IPR000792">
    <property type="entry name" value="Tscrpt_reg_LuxR_C"/>
</dbReference>
<evidence type="ECO:0000313" key="4">
    <source>
        <dbReference type="Proteomes" id="UP000032025"/>
    </source>
</evidence>
<feature type="domain" description="HTH luxR-type" evidence="2">
    <location>
        <begin position="1"/>
        <end position="66"/>
    </location>
</feature>
<sequence>MSEPVTLSPRQRECLRLIWSRRATSKEIAAELGISKSTVDKYIAEAIELTGARDRRQAAAMVFGETPILQGEGREIAPVETPPAESHSHSAWVSAPAAATLTHDRSIEGVPFWPSSGERRRLNTLSLLQTLGRIGLIAVASLAALALAMALGSGLPSVAKPVLRAFDRLTG</sequence>
<dbReference type="SUPFAM" id="SSF46894">
    <property type="entry name" value="C-terminal effector domain of the bipartite response regulators"/>
    <property type="match status" value="1"/>
</dbReference>
<dbReference type="CDD" id="cd06170">
    <property type="entry name" value="LuxR_C_like"/>
    <property type="match status" value="1"/>
</dbReference>
<dbReference type="GO" id="GO:0003677">
    <property type="term" value="F:DNA binding"/>
    <property type="evidence" value="ECO:0007669"/>
    <property type="project" value="InterPro"/>
</dbReference>
<dbReference type="InterPro" id="IPR007630">
    <property type="entry name" value="RNA_pol_sigma70_r4"/>
</dbReference>
<proteinExistence type="predicted"/>
<dbReference type="EMBL" id="BBJS01000010">
    <property type="protein sequence ID" value="GAN12450.1"/>
    <property type="molecule type" value="Genomic_DNA"/>
</dbReference>
<name>A0A0C9LZY5_SPHPI</name>
<dbReference type="Gene3D" id="1.10.10.10">
    <property type="entry name" value="Winged helix-like DNA-binding domain superfamily/Winged helix DNA-binding domain"/>
    <property type="match status" value="1"/>
</dbReference>
<gene>
    <name evidence="3" type="ORF">SP6_10_00300</name>
</gene>
<dbReference type="PROSITE" id="PS50043">
    <property type="entry name" value="HTH_LUXR_2"/>
    <property type="match status" value="1"/>
</dbReference>
<evidence type="ECO:0000313" key="3">
    <source>
        <dbReference type="EMBL" id="GAN12450.1"/>
    </source>
</evidence>
<dbReference type="Pfam" id="PF04545">
    <property type="entry name" value="Sigma70_r4"/>
    <property type="match status" value="1"/>
</dbReference>
<keyword evidence="1" id="KW-0472">Membrane</keyword>
<dbReference type="InterPro" id="IPR036388">
    <property type="entry name" value="WH-like_DNA-bd_sf"/>
</dbReference>
<keyword evidence="1" id="KW-0812">Transmembrane</keyword>
<dbReference type="SMART" id="SM00421">
    <property type="entry name" value="HTH_LUXR"/>
    <property type="match status" value="1"/>
</dbReference>
<dbReference type="InterPro" id="IPR016032">
    <property type="entry name" value="Sig_transdc_resp-reg_C-effctor"/>
</dbReference>
<evidence type="ECO:0000259" key="2">
    <source>
        <dbReference type="PROSITE" id="PS50043"/>
    </source>
</evidence>
<dbReference type="AlphaFoldDB" id="A0A0C9LZY5"/>
<dbReference type="Proteomes" id="UP000032025">
    <property type="component" value="Unassembled WGS sequence"/>
</dbReference>